<dbReference type="Proteomes" id="UP000614601">
    <property type="component" value="Unassembled WGS sequence"/>
</dbReference>
<dbReference type="EMBL" id="CAJFCW020000004">
    <property type="protein sequence ID" value="CAG9109550.1"/>
    <property type="molecule type" value="Genomic_DNA"/>
</dbReference>
<evidence type="ECO:0000256" key="1">
    <source>
        <dbReference type="SAM" id="Phobius"/>
    </source>
</evidence>
<keyword evidence="1" id="KW-1133">Transmembrane helix</keyword>
<reference evidence="2" key="1">
    <citation type="submission" date="2020-09" db="EMBL/GenBank/DDBJ databases">
        <authorList>
            <person name="Kikuchi T."/>
        </authorList>
    </citation>
    <scope>NUCLEOTIDE SEQUENCE</scope>
    <source>
        <strain evidence="2">SH1</strain>
    </source>
</reference>
<proteinExistence type="predicted"/>
<name>A0A811KRU3_9BILA</name>
<keyword evidence="1" id="KW-0472">Membrane</keyword>
<accession>A0A811KRU3</accession>
<sequence>MMYENILEPYEGYIYGTCLVVELMLMPLMVYLTCFRSNQMKRYRFYILNNVIWCFIFDIGLFILRPTFMFPTGCFVMRPLISMSNSTARGVAFCLLVVCINVEMGVVWSLFYRYSQAFPGWFGDFFEHGYTCYIVIGCIHFSFYVCCLTPFFLIDMIDDIGPSNNLLQQLPELKDQIGNINYVCVPIIPVSIYGSLLGFLIMLAFFTLGTGLYINLFVVMQLEKRKNVTIENTQRLQLMLFKVGESKFSKNG</sequence>
<dbReference type="Proteomes" id="UP000783686">
    <property type="component" value="Unassembled WGS sequence"/>
</dbReference>
<gene>
    <name evidence="2" type="ORF">BOKJ2_LOCUS7398</name>
</gene>
<feature type="transmembrane region" description="Helical" evidence="1">
    <location>
        <begin position="46"/>
        <end position="68"/>
    </location>
</feature>
<dbReference type="OrthoDB" id="5869821at2759"/>
<dbReference type="Pfam" id="PF10318">
    <property type="entry name" value="7TM_GPCR_Srh"/>
    <property type="match status" value="1"/>
</dbReference>
<protein>
    <submittedName>
        <fullName evidence="2">Uncharacterized protein</fullName>
    </submittedName>
</protein>
<evidence type="ECO:0000313" key="2">
    <source>
        <dbReference type="EMBL" id="CAD5218188.1"/>
    </source>
</evidence>
<dbReference type="InterPro" id="IPR019422">
    <property type="entry name" value="7TM_GPCR_serpentine_rcpt_Srh"/>
</dbReference>
<comment type="caution">
    <text evidence="2">The sequence shown here is derived from an EMBL/GenBank/DDBJ whole genome shotgun (WGS) entry which is preliminary data.</text>
</comment>
<organism evidence="2 3">
    <name type="scientific">Bursaphelenchus okinawaensis</name>
    <dbReference type="NCBI Taxonomy" id="465554"/>
    <lineage>
        <taxon>Eukaryota</taxon>
        <taxon>Metazoa</taxon>
        <taxon>Ecdysozoa</taxon>
        <taxon>Nematoda</taxon>
        <taxon>Chromadorea</taxon>
        <taxon>Rhabditida</taxon>
        <taxon>Tylenchina</taxon>
        <taxon>Tylenchomorpha</taxon>
        <taxon>Aphelenchoidea</taxon>
        <taxon>Aphelenchoididae</taxon>
        <taxon>Bursaphelenchus</taxon>
    </lineage>
</organism>
<dbReference type="EMBL" id="CAJFDH010000004">
    <property type="protein sequence ID" value="CAD5218188.1"/>
    <property type="molecule type" value="Genomic_DNA"/>
</dbReference>
<dbReference type="AlphaFoldDB" id="A0A811KRU3"/>
<feature type="transmembrane region" description="Helical" evidence="1">
    <location>
        <begin position="196"/>
        <end position="218"/>
    </location>
</feature>
<keyword evidence="3" id="KW-1185">Reference proteome</keyword>
<evidence type="ECO:0000313" key="3">
    <source>
        <dbReference type="Proteomes" id="UP000614601"/>
    </source>
</evidence>
<feature type="transmembrane region" description="Helical" evidence="1">
    <location>
        <begin position="132"/>
        <end position="154"/>
    </location>
</feature>
<feature type="transmembrane region" description="Helical" evidence="1">
    <location>
        <begin position="12"/>
        <end position="34"/>
    </location>
</feature>
<keyword evidence="1" id="KW-0812">Transmembrane</keyword>
<feature type="transmembrane region" description="Helical" evidence="1">
    <location>
        <begin position="88"/>
        <end position="111"/>
    </location>
</feature>